<keyword evidence="5" id="KW-1185">Reference proteome</keyword>
<comment type="caution">
    <text evidence="4">The sequence shown here is derived from an EMBL/GenBank/DDBJ whole genome shotgun (WGS) entry which is preliminary data.</text>
</comment>
<feature type="domain" description="Enoyl reductase (ER)" evidence="3">
    <location>
        <begin position="8"/>
        <end position="278"/>
    </location>
</feature>
<dbReference type="PANTHER" id="PTHR45348">
    <property type="entry name" value="HYPOTHETICAL OXIDOREDUCTASE (EUROFUNG)"/>
    <property type="match status" value="1"/>
</dbReference>
<sequence>MKEVIIQPSLDTFEVVESPIPTPKDKYLVIKVVVAGSNPKDWKFPYWSGKAFNTGDDIAGIVHSVGKDVYEFKPGDRVAAYHEGLTPHGGFAEYTVAPDWATIHLPHNIPFEEGATIPLAAHTAMVALYLNLKLPAPFDARRFPEGQKVPLLIYGVTSACGAFAAQLARLSGLGPIIGVAGRASDFAKTLADYVLDYRKGEDALVAGVEEILAKEGLGDKVAYIFDAISEGESFEVTSRVVDTDGGRISTVLPFQYFANAREDFRYPNGVEYSNTNVLRIFDTHKDLGFIWSRYFGRLLEAGKLKGHPCEVIPGGLNSILMGLNKLKDGQASGFKYVYRIEESSDIATRLHKLDPALVSHKNSRKVEQFFNFELLQ</sequence>
<dbReference type="InterPro" id="IPR011032">
    <property type="entry name" value="GroES-like_sf"/>
</dbReference>
<evidence type="ECO:0000313" key="4">
    <source>
        <dbReference type="EMBL" id="KAK6952645.1"/>
    </source>
</evidence>
<dbReference type="Pfam" id="PF08240">
    <property type="entry name" value="ADH_N"/>
    <property type="match status" value="1"/>
</dbReference>
<evidence type="ECO:0000256" key="2">
    <source>
        <dbReference type="ARBA" id="ARBA00023002"/>
    </source>
</evidence>
<dbReference type="Proteomes" id="UP001369815">
    <property type="component" value="Unassembled WGS sequence"/>
</dbReference>
<gene>
    <name evidence="4" type="ORF">Daesc_004935</name>
</gene>
<dbReference type="EMBL" id="JBANMG010000005">
    <property type="protein sequence ID" value="KAK6952645.1"/>
    <property type="molecule type" value="Genomic_DNA"/>
</dbReference>
<organism evidence="4 5">
    <name type="scientific">Daldinia eschscholtzii</name>
    <dbReference type="NCBI Taxonomy" id="292717"/>
    <lineage>
        <taxon>Eukaryota</taxon>
        <taxon>Fungi</taxon>
        <taxon>Dikarya</taxon>
        <taxon>Ascomycota</taxon>
        <taxon>Pezizomycotina</taxon>
        <taxon>Sordariomycetes</taxon>
        <taxon>Xylariomycetidae</taxon>
        <taxon>Xylariales</taxon>
        <taxon>Hypoxylaceae</taxon>
        <taxon>Daldinia</taxon>
    </lineage>
</organism>
<dbReference type="InterPro" id="IPR047122">
    <property type="entry name" value="Trans-enoyl_RdTase-like"/>
</dbReference>
<accession>A0AAX6MJ27</accession>
<evidence type="ECO:0000256" key="1">
    <source>
        <dbReference type="ARBA" id="ARBA00008072"/>
    </source>
</evidence>
<dbReference type="CDD" id="cd08249">
    <property type="entry name" value="enoyl_reductase_like"/>
    <property type="match status" value="1"/>
</dbReference>
<name>A0AAX6MJ27_9PEZI</name>
<keyword evidence="2" id="KW-0560">Oxidoreductase</keyword>
<evidence type="ECO:0000259" key="3">
    <source>
        <dbReference type="SMART" id="SM00829"/>
    </source>
</evidence>
<dbReference type="SUPFAM" id="SSF51735">
    <property type="entry name" value="NAD(P)-binding Rossmann-fold domains"/>
    <property type="match status" value="1"/>
</dbReference>
<evidence type="ECO:0000313" key="5">
    <source>
        <dbReference type="Proteomes" id="UP001369815"/>
    </source>
</evidence>
<dbReference type="PANTHER" id="PTHR45348:SF5">
    <property type="entry name" value="OXIDOREDUCTASE, PUTATIVE (AFU_ORTHOLOGUE AFUA_8G01420)-RELATED"/>
    <property type="match status" value="1"/>
</dbReference>
<protein>
    <recommendedName>
        <fullName evidence="3">Enoyl reductase (ER) domain-containing protein</fullName>
    </recommendedName>
</protein>
<dbReference type="SMART" id="SM00829">
    <property type="entry name" value="PKS_ER"/>
    <property type="match status" value="1"/>
</dbReference>
<dbReference type="GO" id="GO:0016651">
    <property type="term" value="F:oxidoreductase activity, acting on NAD(P)H"/>
    <property type="evidence" value="ECO:0007669"/>
    <property type="project" value="InterPro"/>
</dbReference>
<dbReference type="Gene3D" id="3.90.180.10">
    <property type="entry name" value="Medium-chain alcohol dehydrogenases, catalytic domain"/>
    <property type="match status" value="1"/>
</dbReference>
<proteinExistence type="inferred from homology"/>
<comment type="similarity">
    <text evidence="1">Belongs to the zinc-containing alcohol dehydrogenase family.</text>
</comment>
<reference evidence="4 5" key="1">
    <citation type="journal article" date="2024" name="Front Chem Biol">
        <title>Unveiling the potential of Daldinia eschscholtzii MFLUCC 19-0629 through bioactivity and bioinformatics studies for enhanced sustainable agriculture production.</title>
        <authorList>
            <person name="Brooks S."/>
            <person name="Weaver J.A."/>
            <person name="Klomchit A."/>
            <person name="Alharthi S.A."/>
            <person name="Onlamun T."/>
            <person name="Nurani R."/>
            <person name="Vong T.K."/>
            <person name="Alberti F."/>
            <person name="Greco C."/>
        </authorList>
    </citation>
    <scope>NUCLEOTIDE SEQUENCE [LARGE SCALE GENOMIC DNA]</scope>
    <source>
        <strain evidence="4">MFLUCC 19-0629</strain>
    </source>
</reference>
<dbReference type="AlphaFoldDB" id="A0AAX6MJ27"/>
<dbReference type="InterPro" id="IPR036291">
    <property type="entry name" value="NAD(P)-bd_dom_sf"/>
</dbReference>
<dbReference type="SUPFAM" id="SSF50129">
    <property type="entry name" value="GroES-like"/>
    <property type="match status" value="1"/>
</dbReference>
<dbReference type="Gene3D" id="3.40.50.720">
    <property type="entry name" value="NAD(P)-binding Rossmann-like Domain"/>
    <property type="match status" value="1"/>
</dbReference>
<dbReference type="InterPro" id="IPR013154">
    <property type="entry name" value="ADH-like_N"/>
</dbReference>
<dbReference type="InterPro" id="IPR020843">
    <property type="entry name" value="ER"/>
</dbReference>